<keyword evidence="12" id="KW-0999">Mitochondrion inner membrane</keyword>
<dbReference type="GO" id="GO:0030150">
    <property type="term" value="P:protein import into mitochondrial matrix"/>
    <property type="evidence" value="ECO:0007669"/>
    <property type="project" value="UniProtKB-UniRule"/>
</dbReference>
<reference evidence="13" key="1">
    <citation type="submission" date="2021-12" db="EMBL/GenBank/DDBJ databases">
        <authorList>
            <person name="King R."/>
        </authorList>
    </citation>
    <scope>NUCLEOTIDE SEQUENCE</scope>
</reference>
<dbReference type="InterPro" id="IPR038552">
    <property type="entry name" value="Tim21_IMS_sf"/>
</dbReference>
<dbReference type="OrthoDB" id="436405at2759"/>
<comment type="function">
    <text evidence="12">Essential component of the TIM23 complex, a complex that mediates the translocation of transit peptide-containing proteins across the mitochondrial inner membrane.</text>
</comment>
<evidence type="ECO:0000256" key="4">
    <source>
        <dbReference type="ARBA" id="ARBA00022448"/>
    </source>
</evidence>
<comment type="subunit">
    <text evidence="12">Component of the TIM23 complex.</text>
</comment>
<dbReference type="InterPro" id="IPR013261">
    <property type="entry name" value="Tim21"/>
</dbReference>
<dbReference type="PANTHER" id="PTHR13032">
    <property type="entry name" value="MITOCHONDRIAL IMPORT INNER MEMBRANE TRANSLOCASE SUBUNIT TIM21"/>
    <property type="match status" value="1"/>
</dbReference>
<keyword evidence="11 12" id="KW-0472">Membrane</keyword>
<dbReference type="Gene3D" id="3.10.450.320">
    <property type="entry name" value="Mitochondrial import inner membrane translocase subunit Tim21"/>
    <property type="match status" value="1"/>
</dbReference>
<evidence type="ECO:0000256" key="5">
    <source>
        <dbReference type="ARBA" id="ARBA00022692"/>
    </source>
</evidence>
<dbReference type="GO" id="GO:0005744">
    <property type="term" value="C:TIM23 mitochondrial import inner membrane translocase complex"/>
    <property type="evidence" value="ECO:0007669"/>
    <property type="project" value="UniProtKB-UniRule"/>
</dbReference>
<accession>A0A9P0AHN2</accession>
<evidence type="ECO:0000313" key="14">
    <source>
        <dbReference type="Proteomes" id="UP001152759"/>
    </source>
</evidence>
<evidence type="ECO:0000256" key="1">
    <source>
        <dbReference type="ARBA" id="ARBA00004304"/>
    </source>
</evidence>
<evidence type="ECO:0000256" key="6">
    <source>
        <dbReference type="ARBA" id="ARBA00022927"/>
    </source>
</evidence>
<keyword evidence="14" id="KW-1185">Reference proteome</keyword>
<dbReference type="KEGG" id="btab:109029608"/>
<evidence type="ECO:0000256" key="12">
    <source>
        <dbReference type="RuleBase" id="RU367142"/>
    </source>
</evidence>
<comment type="similarity">
    <text evidence="2 12">Belongs to the TIM21 family.</text>
</comment>
<evidence type="ECO:0000256" key="7">
    <source>
        <dbReference type="ARBA" id="ARBA00022946"/>
    </source>
</evidence>
<keyword evidence="10 12" id="KW-0496">Mitochondrion</keyword>
<dbReference type="AlphaFoldDB" id="A0A9P0AHN2"/>
<dbReference type="PANTHER" id="PTHR13032:SF6">
    <property type="entry name" value="MITOCHONDRIAL IMPORT INNER MEMBRANE TRANSLOCASE SUBUNIT TIM21"/>
    <property type="match status" value="1"/>
</dbReference>
<name>A0A9P0AHN2_BEMTA</name>
<evidence type="ECO:0000256" key="10">
    <source>
        <dbReference type="ARBA" id="ARBA00023128"/>
    </source>
</evidence>
<evidence type="ECO:0000256" key="2">
    <source>
        <dbReference type="ARBA" id="ARBA00010867"/>
    </source>
</evidence>
<proteinExistence type="inferred from homology"/>
<evidence type="ECO:0000256" key="9">
    <source>
        <dbReference type="ARBA" id="ARBA00023010"/>
    </source>
</evidence>
<organism evidence="13 14">
    <name type="scientific">Bemisia tabaci</name>
    <name type="common">Sweetpotato whitefly</name>
    <name type="synonym">Aleurodes tabaci</name>
    <dbReference type="NCBI Taxonomy" id="7038"/>
    <lineage>
        <taxon>Eukaryota</taxon>
        <taxon>Metazoa</taxon>
        <taxon>Ecdysozoa</taxon>
        <taxon>Arthropoda</taxon>
        <taxon>Hexapoda</taxon>
        <taxon>Insecta</taxon>
        <taxon>Pterygota</taxon>
        <taxon>Neoptera</taxon>
        <taxon>Paraneoptera</taxon>
        <taxon>Hemiptera</taxon>
        <taxon>Sternorrhyncha</taxon>
        <taxon>Aleyrodoidea</taxon>
        <taxon>Aleyrodidae</taxon>
        <taxon>Aleyrodinae</taxon>
        <taxon>Bemisia</taxon>
    </lineage>
</organism>
<dbReference type="Pfam" id="PF08294">
    <property type="entry name" value="TIM21"/>
    <property type="match status" value="1"/>
</dbReference>
<keyword evidence="8 12" id="KW-1133">Transmembrane helix</keyword>
<protein>
    <recommendedName>
        <fullName evidence="3 12">Mitochondrial import inner membrane translocase subunit Tim21</fullName>
    </recommendedName>
</protein>
<dbReference type="EMBL" id="OU963868">
    <property type="protein sequence ID" value="CAH0393074.1"/>
    <property type="molecule type" value="Genomic_DNA"/>
</dbReference>
<feature type="transmembrane region" description="Helical" evidence="12">
    <location>
        <begin position="85"/>
        <end position="106"/>
    </location>
</feature>
<dbReference type="Proteomes" id="UP001152759">
    <property type="component" value="Chromosome 7"/>
</dbReference>
<keyword evidence="6 12" id="KW-0653">Protein transport</keyword>
<evidence type="ECO:0000313" key="13">
    <source>
        <dbReference type="EMBL" id="CAH0393074.1"/>
    </source>
</evidence>
<gene>
    <name evidence="13" type="ORF">BEMITA_LOCUS11519</name>
</gene>
<keyword evidence="5 12" id="KW-0812">Transmembrane</keyword>
<keyword evidence="4 12" id="KW-0813">Transport</keyword>
<keyword evidence="7" id="KW-0809">Transit peptide</keyword>
<sequence>MMRVSPRRFISPSFLILAKRNCSLESSFLRLCCISNVPPSPSNYFLLRTYSNESKKDESIVRVERTDSSEVSTTVHKVKEATKTVSYMGIIVFGVGLTGVIFYAIFKELFSSNSPNSIYTKALKRCETDTKVTNAIGDGIKGYGEETRRGRRQHVSHIFFERDGVEHLRMKFYIEGCRKKATVNLEMKKNASGNFEYRYLFVQLNDYPHDVIILEDNRFPKGVPNVPSPSLEFDLSKY</sequence>
<keyword evidence="9 12" id="KW-0811">Translocation</keyword>
<evidence type="ECO:0000256" key="3">
    <source>
        <dbReference type="ARBA" id="ARBA00020726"/>
    </source>
</evidence>
<comment type="subcellular location">
    <subcellularLocation>
        <location evidence="12">Mitochondrion inner membrane</location>
        <topology evidence="12">Single-pass membrane protein</topology>
    </subcellularLocation>
    <subcellularLocation>
        <location evidence="1">Mitochondrion membrane</location>
        <topology evidence="1">Single-pass membrane protein</topology>
    </subcellularLocation>
</comment>
<evidence type="ECO:0000256" key="8">
    <source>
        <dbReference type="ARBA" id="ARBA00022989"/>
    </source>
</evidence>
<dbReference type="FunFam" id="3.10.450.320:FF:000001">
    <property type="entry name" value="Mitochondrial import inner membrane translocase subunit Tim21"/>
    <property type="match status" value="1"/>
</dbReference>
<evidence type="ECO:0000256" key="11">
    <source>
        <dbReference type="ARBA" id="ARBA00023136"/>
    </source>
</evidence>